<sequence length="110" mass="11141">MRGLACLAIVLALLSLPFGHRGVGATQPSSALADFIAMGGTPDDLCGDTPHHVGGDCDACRIVSAMDLPSATRILRAPLARVPASVASTHLSPIRAPATARPPARAPPSV</sequence>
<dbReference type="RefSeq" id="WP_212703832.1">
    <property type="nucleotide sequence ID" value="NZ_CP073581.1"/>
</dbReference>
<evidence type="ECO:0000313" key="2">
    <source>
        <dbReference type="EMBL" id="QUJ75627.1"/>
    </source>
</evidence>
<feature type="signal peptide" evidence="1">
    <location>
        <begin position="1"/>
        <end position="21"/>
    </location>
</feature>
<accession>A0A975JC48</accession>
<dbReference type="AlphaFoldDB" id="A0A975JC48"/>
<evidence type="ECO:0000313" key="3">
    <source>
        <dbReference type="Proteomes" id="UP000683291"/>
    </source>
</evidence>
<protein>
    <recommendedName>
        <fullName evidence="4">Polyketide synthase</fullName>
    </recommendedName>
</protein>
<keyword evidence="3" id="KW-1185">Reference proteome</keyword>
<keyword evidence="1" id="KW-0732">Signal</keyword>
<dbReference type="EMBL" id="CP073581">
    <property type="protein sequence ID" value="QUJ75627.1"/>
    <property type="molecule type" value="Genomic_DNA"/>
</dbReference>
<name>A0A975JC48_9RHOB</name>
<dbReference type="Proteomes" id="UP000683291">
    <property type="component" value="Chromosome 1"/>
</dbReference>
<feature type="chain" id="PRO_5038067559" description="Polyketide synthase" evidence="1">
    <location>
        <begin position="22"/>
        <end position="110"/>
    </location>
</feature>
<proteinExistence type="predicted"/>
<organism evidence="2 3">
    <name type="scientific">Sulfitobacter albidus</name>
    <dbReference type="NCBI Taxonomy" id="2829501"/>
    <lineage>
        <taxon>Bacteria</taxon>
        <taxon>Pseudomonadati</taxon>
        <taxon>Pseudomonadota</taxon>
        <taxon>Alphaproteobacteria</taxon>
        <taxon>Rhodobacterales</taxon>
        <taxon>Roseobacteraceae</taxon>
        <taxon>Sulfitobacter</taxon>
    </lineage>
</organism>
<dbReference type="KEGG" id="sual:KDD17_11745"/>
<evidence type="ECO:0000256" key="1">
    <source>
        <dbReference type="SAM" id="SignalP"/>
    </source>
</evidence>
<reference evidence="2" key="1">
    <citation type="submission" date="2021-04" db="EMBL/GenBank/DDBJ databases">
        <title>Complete genome sequence for Sulfitobacter sp. strain JK7-1.</title>
        <authorList>
            <person name="Park S.-J."/>
        </authorList>
    </citation>
    <scope>NUCLEOTIDE SEQUENCE</scope>
    <source>
        <strain evidence="2">JK7-1</strain>
    </source>
</reference>
<evidence type="ECO:0008006" key="4">
    <source>
        <dbReference type="Google" id="ProtNLM"/>
    </source>
</evidence>
<gene>
    <name evidence="2" type="ORF">KDD17_11745</name>
</gene>